<feature type="domain" description="Methyltransferase" evidence="4">
    <location>
        <begin position="44"/>
        <end position="139"/>
    </location>
</feature>
<dbReference type="AlphaFoldDB" id="A0A944DAK9"/>
<name>A0A944DAK9_DENI1</name>
<keyword evidence="2" id="KW-0808">Transferase</keyword>
<reference evidence="6" key="1">
    <citation type="journal article" date="2022" name="ISME J.">
        <title>Genetic and phylogenetic analysis of dissimilatory iodate-reducing bacteria identifies potential niches across the world's oceans.</title>
        <authorList>
            <person name="Reyes-Umana V."/>
            <person name="Henning Z."/>
            <person name="Lee K."/>
            <person name="Barnum T.P."/>
            <person name="Coates J.D."/>
        </authorList>
    </citation>
    <scope>NUCLEOTIDE SEQUENCE [LARGE SCALE GENOMIC DNA]</scope>
    <source>
        <strain evidence="6">IR12</strain>
    </source>
</reference>
<evidence type="ECO:0000313" key="5">
    <source>
        <dbReference type="EMBL" id="MBT0962825.1"/>
    </source>
</evidence>
<gene>
    <name evidence="5" type="ORF">I8J34_16710</name>
</gene>
<dbReference type="SUPFAM" id="SSF53335">
    <property type="entry name" value="S-adenosyl-L-methionine-dependent methyltransferases"/>
    <property type="match status" value="1"/>
</dbReference>
<dbReference type="GO" id="GO:0032259">
    <property type="term" value="P:methylation"/>
    <property type="evidence" value="ECO:0007669"/>
    <property type="project" value="UniProtKB-KW"/>
</dbReference>
<dbReference type="RefSeq" id="WP_214362777.1">
    <property type="nucleotide sequence ID" value="NZ_JAEKFT010000021.1"/>
</dbReference>
<dbReference type="InterPro" id="IPR029063">
    <property type="entry name" value="SAM-dependent_MTases_sf"/>
</dbReference>
<keyword evidence="6" id="KW-1185">Reference proteome</keyword>
<accession>A0A944DAK9</accession>
<organism evidence="5 6">
    <name type="scientific">Denitromonas iodatirespirans</name>
    <dbReference type="NCBI Taxonomy" id="2795389"/>
    <lineage>
        <taxon>Bacteria</taxon>
        <taxon>Pseudomonadati</taxon>
        <taxon>Pseudomonadota</taxon>
        <taxon>Betaproteobacteria</taxon>
        <taxon>Rhodocyclales</taxon>
        <taxon>Zoogloeaceae</taxon>
        <taxon>Denitromonas</taxon>
    </lineage>
</organism>
<dbReference type="Gene3D" id="3.40.50.150">
    <property type="entry name" value="Vaccinia Virus protein VP39"/>
    <property type="match status" value="1"/>
</dbReference>
<dbReference type="Proteomes" id="UP000694660">
    <property type="component" value="Unassembled WGS sequence"/>
</dbReference>
<dbReference type="PANTHER" id="PTHR43464">
    <property type="entry name" value="METHYLTRANSFERASE"/>
    <property type="match status" value="1"/>
</dbReference>
<dbReference type="Pfam" id="PF13649">
    <property type="entry name" value="Methyltransf_25"/>
    <property type="match status" value="1"/>
</dbReference>
<dbReference type="PANTHER" id="PTHR43464:SF19">
    <property type="entry name" value="UBIQUINONE BIOSYNTHESIS O-METHYLTRANSFERASE, MITOCHONDRIAL"/>
    <property type="match status" value="1"/>
</dbReference>
<evidence type="ECO:0000256" key="3">
    <source>
        <dbReference type="ARBA" id="ARBA00022691"/>
    </source>
</evidence>
<dbReference type="InterPro" id="IPR041698">
    <property type="entry name" value="Methyltransf_25"/>
</dbReference>
<protein>
    <submittedName>
        <fullName evidence="5">Class I SAM-dependent methyltransferase</fullName>
    </submittedName>
</protein>
<evidence type="ECO:0000259" key="4">
    <source>
        <dbReference type="Pfam" id="PF13649"/>
    </source>
</evidence>
<sequence length="202" mass="21583">MNRVPGTAGYDSAPQGFIACCQALRFDEACREFVRFLPHAPARVLDVGAGAGQNAAALAALGHVVTAVEPMAVFLDAARATYAALPITWLADSLPVLDGLRPEAGRFDFILVAAVWHHLDAAERKCAMARLAHLLDRGGHCALTLRNGPPGLGSRVYATDAAETVRQAEEVGLSCVLRLDNQPSRLGHKEGVRWARLVLQQA</sequence>
<keyword evidence="1 5" id="KW-0489">Methyltransferase</keyword>
<evidence type="ECO:0000313" key="6">
    <source>
        <dbReference type="Proteomes" id="UP000694660"/>
    </source>
</evidence>
<dbReference type="GO" id="GO:0008168">
    <property type="term" value="F:methyltransferase activity"/>
    <property type="evidence" value="ECO:0007669"/>
    <property type="project" value="UniProtKB-KW"/>
</dbReference>
<evidence type="ECO:0000256" key="1">
    <source>
        <dbReference type="ARBA" id="ARBA00022603"/>
    </source>
</evidence>
<keyword evidence="3" id="KW-0949">S-adenosyl-L-methionine</keyword>
<evidence type="ECO:0000256" key="2">
    <source>
        <dbReference type="ARBA" id="ARBA00022679"/>
    </source>
</evidence>
<comment type="caution">
    <text evidence="5">The sequence shown here is derived from an EMBL/GenBank/DDBJ whole genome shotgun (WGS) entry which is preliminary data.</text>
</comment>
<dbReference type="EMBL" id="JAEKFT010000021">
    <property type="protein sequence ID" value="MBT0962825.1"/>
    <property type="molecule type" value="Genomic_DNA"/>
</dbReference>
<proteinExistence type="predicted"/>